<name>A0A0F9BY14_9ZZZZ</name>
<organism evidence="1">
    <name type="scientific">marine sediment metagenome</name>
    <dbReference type="NCBI Taxonomy" id="412755"/>
    <lineage>
        <taxon>unclassified sequences</taxon>
        <taxon>metagenomes</taxon>
        <taxon>ecological metagenomes</taxon>
    </lineage>
</organism>
<proteinExistence type="predicted"/>
<feature type="non-terminal residue" evidence="1">
    <location>
        <position position="1"/>
    </location>
</feature>
<evidence type="ECO:0000313" key="1">
    <source>
        <dbReference type="EMBL" id="KKK89331.1"/>
    </source>
</evidence>
<sequence>APGPVARLIEETGQHPSHGTIIINH</sequence>
<gene>
    <name evidence="1" type="ORF">LCGC14_2734190</name>
</gene>
<dbReference type="EMBL" id="LAZR01049579">
    <property type="protein sequence ID" value="KKK89331.1"/>
    <property type="molecule type" value="Genomic_DNA"/>
</dbReference>
<accession>A0A0F9BY14</accession>
<protein>
    <submittedName>
        <fullName evidence="1">Uncharacterized protein</fullName>
    </submittedName>
</protein>
<dbReference type="AlphaFoldDB" id="A0A0F9BY14"/>
<comment type="caution">
    <text evidence="1">The sequence shown here is derived from an EMBL/GenBank/DDBJ whole genome shotgun (WGS) entry which is preliminary data.</text>
</comment>
<reference evidence="1" key="1">
    <citation type="journal article" date="2015" name="Nature">
        <title>Complex archaea that bridge the gap between prokaryotes and eukaryotes.</title>
        <authorList>
            <person name="Spang A."/>
            <person name="Saw J.H."/>
            <person name="Jorgensen S.L."/>
            <person name="Zaremba-Niedzwiedzka K."/>
            <person name="Martijn J."/>
            <person name="Lind A.E."/>
            <person name="van Eijk R."/>
            <person name="Schleper C."/>
            <person name="Guy L."/>
            <person name="Ettema T.J."/>
        </authorList>
    </citation>
    <scope>NUCLEOTIDE SEQUENCE</scope>
</reference>